<feature type="region of interest" description="Disordered" evidence="14">
    <location>
        <begin position="26"/>
        <end position="71"/>
    </location>
</feature>
<evidence type="ECO:0000256" key="13">
    <source>
        <dbReference type="ARBA" id="ARBA00043832"/>
    </source>
</evidence>
<evidence type="ECO:0000256" key="14">
    <source>
        <dbReference type="SAM" id="MobiDB-lite"/>
    </source>
</evidence>
<dbReference type="InterPro" id="IPR029033">
    <property type="entry name" value="His_PPase_superfam"/>
</dbReference>
<evidence type="ECO:0000256" key="2">
    <source>
        <dbReference type="ARBA" id="ARBA00008422"/>
    </source>
</evidence>
<comment type="caution">
    <text evidence="16">The sequence shown here is derived from an EMBL/GenBank/DDBJ whole genome shotgun (WGS) entry which is preliminary data.</text>
</comment>
<proteinExistence type="inferred from homology"/>
<dbReference type="Gene3D" id="3.40.50.1240">
    <property type="entry name" value="Phosphoglycerate mutase-like"/>
    <property type="match status" value="1"/>
</dbReference>
<dbReference type="Pfam" id="PF00328">
    <property type="entry name" value="His_Phos_2"/>
    <property type="match status" value="1"/>
</dbReference>
<keyword evidence="7" id="KW-0378">Hydrolase</keyword>
<dbReference type="Proteomes" id="UP000809431">
    <property type="component" value="Unassembled WGS sequence"/>
</dbReference>
<evidence type="ECO:0000256" key="10">
    <source>
        <dbReference type="ARBA" id="ARBA00043668"/>
    </source>
</evidence>
<evidence type="ECO:0000256" key="3">
    <source>
        <dbReference type="ARBA" id="ARBA00012976"/>
    </source>
</evidence>
<evidence type="ECO:0000256" key="6">
    <source>
        <dbReference type="ARBA" id="ARBA00022729"/>
    </source>
</evidence>
<sequence length="550" mass="58533">MRKIVATAFAGALLANLSACGGGSDNAGPTPAPVPTPAPTPAPTPVPTPTPVPQTWYTTKTPYSPKQDTASYEVPPAGFSPVYTELVARHGSRGLSSLKYDAAMYAIWQKAAADGALTELGQKLGPDLMRLMKANALLGYGVAGISTPGYGNLTAVGIAEHQQLAARLLKRLPAYFDDVARAAGSGAARQIVVQSSGVDRAVDSASFFSQSLTGNAPALKPVTVAADALTAYPANAPVAQAAGVNRFLLYFHKLVAKTDLVSDPASPYYQTYQDSLAFQAYAADADLSAKLAGFNADPALKTAARTVLERLFTKTFVDRIDNGTYSFANSGSFSFTSDDGKFTNTLTGDGKTTVKGIVDVVSMLYNVYVITPAFKGTLDLDFGAYLPDAQARTFAYLQDAQDFYAMGPGMTEAGTATFRMATALREDFFNEVDAIAKGQLGRAAKLRFTHAEIIIPFASSLGLANVYVPVPKAQTYSYDNNPWRGELVSPMAANVQWDVYRDAGGRLLVKMLYNERETAFKADCEGARFKAGSNFYDYGKLKACYGHVAS</sequence>
<comment type="catalytic activity">
    <reaction evidence="12">
        <text>1D-myo-inositol hexakisphosphate + H2O = 1D-myo-inositol 1,2,4,5,6-pentakisphosphate + phosphate</text>
        <dbReference type="Rhea" id="RHEA:16989"/>
        <dbReference type="ChEBI" id="CHEBI:15377"/>
        <dbReference type="ChEBI" id="CHEBI:43474"/>
        <dbReference type="ChEBI" id="CHEBI:57798"/>
        <dbReference type="ChEBI" id="CHEBI:58130"/>
        <dbReference type="EC" id="3.1.3.62"/>
    </reaction>
    <physiologicalReaction direction="left-to-right" evidence="12">
        <dbReference type="Rhea" id="RHEA:16990"/>
    </physiologicalReaction>
</comment>
<comment type="catalytic activity">
    <reaction evidence="11">
        <text>1D-myo-inositol 1,2,4,5,6-pentakisphosphate + H2O = 1D-myo-inositol 1,2,5,6-tetrakisphosphate + phosphate</text>
        <dbReference type="Rhea" id="RHEA:77115"/>
        <dbReference type="ChEBI" id="CHEBI:15377"/>
        <dbReference type="ChEBI" id="CHEBI:43474"/>
        <dbReference type="ChEBI" id="CHEBI:57798"/>
        <dbReference type="ChEBI" id="CHEBI:195535"/>
        <dbReference type="EC" id="3.1.3.62"/>
    </reaction>
    <physiologicalReaction direction="left-to-right" evidence="11">
        <dbReference type="Rhea" id="RHEA:77116"/>
    </physiologicalReaction>
</comment>
<accession>A0ABS2BII0</accession>
<dbReference type="EC" id="3.1.3.62" evidence="4"/>
<evidence type="ECO:0000256" key="5">
    <source>
        <dbReference type="ARBA" id="ARBA00018097"/>
    </source>
</evidence>
<evidence type="ECO:0000256" key="7">
    <source>
        <dbReference type="ARBA" id="ARBA00022801"/>
    </source>
</evidence>
<dbReference type="PANTHER" id="PTHR20963:SF8">
    <property type="entry name" value="MULTIPLE INOSITOL POLYPHOSPHATE PHOSPHATASE 1"/>
    <property type="match status" value="1"/>
</dbReference>
<keyword evidence="17" id="KW-1185">Reference proteome</keyword>
<name>A0ABS2BII0_9NEIS</name>
<evidence type="ECO:0000313" key="17">
    <source>
        <dbReference type="Proteomes" id="UP000809431"/>
    </source>
</evidence>
<evidence type="ECO:0000256" key="12">
    <source>
        <dbReference type="ARBA" id="ARBA00043691"/>
    </source>
</evidence>
<feature type="compositionally biased region" description="Polar residues" evidence="14">
    <location>
        <begin position="55"/>
        <end position="70"/>
    </location>
</feature>
<evidence type="ECO:0000256" key="15">
    <source>
        <dbReference type="SAM" id="SignalP"/>
    </source>
</evidence>
<evidence type="ECO:0000256" key="11">
    <source>
        <dbReference type="ARBA" id="ARBA00043671"/>
    </source>
</evidence>
<dbReference type="SUPFAM" id="SSF53254">
    <property type="entry name" value="Phosphoglycerate mutase-like"/>
    <property type="match status" value="1"/>
</dbReference>
<dbReference type="EMBL" id="JAESND010000002">
    <property type="protein sequence ID" value="MBM3115411.1"/>
    <property type="molecule type" value="Genomic_DNA"/>
</dbReference>
<dbReference type="InterPro" id="IPR000560">
    <property type="entry name" value="His_Pase_clade-2"/>
</dbReference>
<feature type="signal peptide" evidence="15">
    <location>
        <begin position="1"/>
        <end position="21"/>
    </location>
</feature>
<comment type="catalytic activity">
    <reaction evidence="13">
        <text>(2R)-2,3-bisphosphoglycerate + H2O = (2R)-2-phosphoglycerate + phosphate</text>
        <dbReference type="Rhea" id="RHEA:27381"/>
        <dbReference type="ChEBI" id="CHEBI:15377"/>
        <dbReference type="ChEBI" id="CHEBI:43474"/>
        <dbReference type="ChEBI" id="CHEBI:58248"/>
        <dbReference type="ChEBI" id="CHEBI:58289"/>
        <dbReference type="EC" id="3.1.3.80"/>
    </reaction>
    <physiologicalReaction direction="left-to-right" evidence="13">
        <dbReference type="Rhea" id="RHEA:27382"/>
    </physiologicalReaction>
</comment>
<protein>
    <recommendedName>
        <fullName evidence="5">Multiple inositol polyphosphate phosphatase 1</fullName>
        <ecNumber evidence="4">3.1.3.62</ecNumber>
        <ecNumber evidence="3">3.1.3.80</ecNumber>
    </recommendedName>
    <alternativeName>
        <fullName evidence="9">2,3-bisphosphoglycerate 3-phosphatase</fullName>
    </alternativeName>
</protein>
<feature type="compositionally biased region" description="Pro residues" evidence="14">
    <location>
        <begin position="30"/>
        <end position="52"/>
    </location>
</feature>
<evidence type="ECO:0000256" key="8">
    <source>
        <dbReference type="ARBA" id="ARBA00023136"/>
    </source>
</evidence>
<evidence type="ECO:0000256" key="9">
    <source>
        <dbReference type="ARBA" id="ARBA00031642"/>
    </source>
</evidence>
<dbReference type="EC" id="3.1.3.80" evidence="3"/>
<reference evidence="16 17" key="1">
    <citation type="submission" date="2021-01" db="EMBL/GenBank/DDBJ databases">
        <title>Draft Genome Sequence and Polyhydroxyalkanoate Biosynthetic Potential of Jeongeupia naejangsanensis Type Strain DSM 24253.</title>
        <authorList>
            <person name="Turrini P."/>
            <person name="Artuso I."/>
            <person name="Lugli G.A."/>
            <person name="Frangipani E."/>
            <person name="Ventura M."/>
            <person name="Visca P."/>
        </authorList>
    </citation>
    <scope>NUCLEOTIDE SEQUENCE [LARGE SCALE GENOMIC DNA]</scope>
    <source>
        <strain evidence="16 17">DSM 24253</strain>
    </source>
</reference>
<evidence type="ECO:0000256" key="4">
    <source>
        <dbReference type="ARBA" id="ARBA00013040"/>
    </source>
</evidence>
<feature type="chain" id="PRO_5047525846" description="Multiple inositol polyphosphate phosphatase 1" evidence="15">
    <location>
        <begin position="22"/>
        <end position="550"/>
    </location>
</feature>
<comment type="subcellular location">
    <subcellularLocation>
        <location evidence="1">Membrane</location>
    </subcellularLocation>
</comment>
<comment type="catalytic activity">
    <reaction evidence="10">
        <text>1D-myo-inositol 1,2,5,6-tetrakisphosphate + H2O = 1D-myo-inositol 1,2,6-trisphosphate + phosphate</text>
        <dbReference type="Rhea" id="RHEA:77119"/>
        <dbReference type="ChEBI" id="CHEBI:15377"/>
        <dbReference type="ChEBI" id="CHEBI:43474"/>
        <dbReference type="ChEBI" id="CHEBI:195535"/>
        <dbReference type="ChEBI" id="CHEBI:195537"/>
        <dbReference type="EC" id="3.1.3.62"/>
    </reaction>
    <physiologicalReaction direction="left-to-right" evidence="10">
        <dbReference type="Rhea" id="RHEA:77120"/>
    </physiologicalReaction>
</comment>
<comment type="similarity">
    <text evidence="2">Belongs to the histidine acid phosphatase family. MINPP1 subfamily.</text>
</comment>
<keyword evidence="8" id="KW-0472">Membrane</keyword>
<keyword evidence="6 15" id="KW-0732">Signal</keyword>
<evidence type="ECO:0000256" key="1">
    <source>
        <dbReference type="ARBA" id="ARBA00004370"/>
    </source>
</evidence>
<evidence type="ECO:0000313" key="16">
    <source>
        <dbReference type="EMBL" id="MBM3115411.1"/>
    </source>
</evidence>
<dbReference type="PANTHER" id="PTHR20963">
    <property type="entry name" value="MULTIPLE INOSITOL POLYPHOSPHATE PHOSPHATASE-RELATED"/>
    <property type="match status" value="1"/>
</dbReference>
<organism evidence="16 17">
    <name type="scientific">Jeongeupia naejangsanensis</name>
    <dbReference type="NCBI Taxonomy" id="613195"/>
    <lineage>
        <taxon>Bacteria</taxon>
        <taxon>Pseudomonadati</taxon>
        <taxon>Pseudomonadota</taxon>
        <taxon>Betaproteobacteria</taxon>
        <taxon>Neisseriales</taxon>
        <taxon>Chitinibacteraceae</taxon>
        <taxon>Jeongeupia</taxon>
    </lineage>
</organism>
<dbReference type="RefSeq" id="WP_203537079.1">
    <property type="nucleotide sequence ID" value="NZ_JAESND010000002.1"/>
</dbReference>
<gene>
    <name evidence="16" type="ORF">JMJ54_06190</name>
</gene>